<evidence type="ECO:0000256" key="2">
    <source>
        <dbReference type="ARBA" id="ARBA00007613"/>
    </source>
</evidence>
<dbReference type="Proteomes" id="UP000242818">
    <property type="component" value="Unassembled WGS sequence"/>
</dbReference>
<proteinExistence type="inferred from homology"/>
<dbReference type="AlphaFoldDB" id="A0A1C4EV29"/>
<keyword evidence="10" id="KW-1185">Reference proteome</keyword>
<keyword evidence="3" id="KW-0813">Transport</keyword>
<evidence type="ECO:0000313" key="9">
    <source>
        <dbReference type="EMBL" id="SCC47326.1"/>
    </source>
</evidence>
<dbReference type="Pfam" id="PF02321">
    <property type="entry name" value="OEP"/>
    <property type="match status" value="2"/>
</dbReference>
<dbReference type="GO" id="GO:0015288">
    <property type="term" value="F:porin activity"/>
    <property type="evidence" value="ECO:0007669"/>
    <property type="project" value="TreeGrafter"/>
</dbReference>
<feature type="coiled-coil region" evidence="8">
    <location>
        <begin position="322"/>
        <end position="381"/>
    </location>
</feature>
<evidence type="ECO:0000313" key="10">
    <source>
        <dbReference type="Proteomes" id="UP000242818"/>
    </source>
</evidence>
<keyword evidence="6" id="KW-0472">Membrane</keyword>
<dbReference type="PANTHER" id="PTHR30026">
    <property type="entry name" value="OUTER MEMBRANE PROTEIN TOLC"/>
    <property type="match status" value="1"/>
</dbReference>
<comment type="similarity">
    <text evidence="2">Belongs to the outer membrane factor (OMF) (TC 1.B.17) family.</text>
</comment>
<evidence type="ECO:0000256" key="4">
    <source>
        <dbReference type="ARBA" id="ARBA00022452"/>
    </source>
</evidence>
<dbReference type="GO" id="GO:1990281">
    <property type="term" value="C:efflux pump complex"/>
    <property type="evidence" value="ECO:0007669"/>
    <property type="project" value="TreeGrafter"/>
</dbReference>
<organism evidence="9 10">
    <name type="scientific">Chitinophaga costaii</name>
    <dbReference type="NCBI Taxonomy" id="1335309"/>
    <lineage>
        <taxon>Bacteria</taxon>
        <taxon>Pseudomonadati</taxon>
        <taxon>Bacteroidota</taxon>
        <taxon>Chitinophagia</taxon>
        <taxon>Chitinophagales</taxon>
        <taxon>Chitinophagaceae</taxon>
        <taxon>Chitinophaga</taxon>
    </lineage>
</organism>
<dbReference type="Gene3D" id="1.20.1600.10">
    <property type="entry name" value="Outer membrane efflux proteins (OEP)"/>
    <property type="match status" value="1"/>
</dbReference>
<evidence type="ECO:0000256" key="8">
    <source>
        <dbReference type="SAM" id="Coils"/>
    </source>
</evidence>
<evidence type="ECO:0000256" key="3">
    <source>
        <dbReference type="ARBA" id="ARBA00022448"/>
    </source>
</evidence>
<dbReference type="InterPro" id="IPR051906">
    <property type="entry name" value="TolC-like"/>
</dbReference>
<dbReference type="SUPFAM" id="SSF56954">
    <property type="entry name" value="Outer membrane efflux proteins (OEP)"/>
    <property type="match status" value="1"/>
</dbReference>
<protein>
    <submittedName>
        <fullName evidence="9">Outer membrane protein TolC</fullName>
    </submittedName>
</protein>
<dbReference type="STRING" id="1335309.GA0116948_11016"/>
<keyword evidence="4" id="KW-1134">Transmembrane beta strand</keyword>
<reference evidence="9 10" key="1">
    <citation type="submission" date="2016-08" db="EMBL/GenBank/DDBJ databases">
        <authorList>
            <person name="Seilhamer J.J."/>
        </authorList>
    </citation>
    <scope>NUCLEOTIDE SEQUENCE [LARGE SCALE GENOMIC DNA]</scope>
    <source>
        <strain evidence="9 10">A37T2</strain>
    </source>
</reference>
<dbReference type="InterPro" id="IPR003423">
    <property type="entry name" value="OMP_efflux"/>
</dbReference>
<evidence type="ECO:0000256" key="7">
    <source>
        <dbReference type="ARBA" id="ARBA00023237"/>
    </source>
</evidence>
<keyword evidence="8" id="KW-0175">Coiled coil</keyword>
<sequence>MSNQSSAAPLAHDSLVHLSLQDVWEKAALHSRAVALKNKQVDISEEAVKDAKAERFPEVNVAGNYEKATNIPVYDNGLFNTPTQHDVIHTLYKVGADFYLNLYNGNKLNLQIATEKIARQVAGIQQAQTMSDVRYATAVAYLELQKAIVFKQLVTSDIGSQEKQLAEIKENYRAGVVLKSDVLRVELDLSRRRLLLVQINNDILIANQKLNILIGDDDNQRIAPDAIADSTFATGTYDDYLNIAMAHSFAYHLSEKETALRTLQLKQAKANVSPKIGLYGDFYYANPQIFLYPYNPHLYSLGVTGVKASFPISSLYHNPHKVKAANLELEKEEIAHQDVADQVRQQVKEAYLRYQEALVQIQVAKSNIEQATENARIIKNTYFNQTSLVTDLLDADVQLLQTKFELVAARITAQHKYYLLQNVTGTL</sequence>
<gene>
    <name evidence="9" type="ORF">GA0116948_11016</name>
</gene>
<keyword evidence="7" id="KW-0998">Cell outer membrane</keyword>
<dbReference type="GO" id="GO:0009279">
    <property type="term" value="C:cell outer membrane"/>
    <property type="evidence" value="ECO:0007669"/>
    <property type="project" value="UniProtKB-SubCell"/>
</dbReference>
<name>A0A1C4EV29_9BACT</name>
<accession>A0A1C4EV29</accession>
<keyword evidence="5" id="KW-0812">Transmembrane</keyword>
<evidence type="ECO:0000256" key="6">
    <source>
        <dbReference type="ARBA" id="ARBA00023136"/>
    </source>
</evidence>
<dbReference type="GO" id="GO:0015562">
    <property type="term" value="F:efflux transmembrane transporter activity"/>
    <property type="evidence" value="ECO:0007669"/>
    <property type="project" value="InterPro"/>
</dbReference>
<evidence type="ECO:0000256" key="1">
    <source>
        <dbReference type="ARBA" id="ARBA00004442"/>
    </source>
</evidence>
<dbReference type="EMBL" id="FMAR01000010">
    <property type="protein sequence ID" value="SCC47326.1"/>
    <property type="molecule type" value="Genomic_DNA"/>
</dbReference>
<evidence type="ECO:0000256" key="5">
    <source>
        <dbReference type="ARBA" id="ARBA00022692"/>
    </source>
</evidence>
<dbReference type="PANTHER" id="PTHR30026:SF23">
    <property type="entry name" value="TO APRF-PUTATIVE OUTER MEMBRANE EFFLUX PROTEIN OR SECRETED ALKALINE PHOSPHATASE-RELATED"/>
    <property type="match status" value="1"/>
</dbReference>
<comment type="subcellular location">
    <subcellularLocation>
        <location evidence="1">Cell outer membrane</location>
    </subcellularLocation>
</comment>